<accession>A0A409YYB7</accession>
<evidence type="ECO:0000313" key="2">
    <source>
        <dbReference type="Proteomes" id="UP000284842"/>
    </source>
</evidence>
<keyword evidence="2" id="KW-1185">Reference proteome</keyword>
<gene>
    <name evidence="1" type="ORF">CVT24_003758</name>
</gene>
<dbReference type="InParanoid" id="A0A409YYB7"/>
<dbReference type="AlphaFoldDB" id="A0A409YYB7"/>
<organism evidence="1 2">
    <name type="scientific">Panaeolus cyanescens</name>
    <dbReference type="NCBI Taxonomy" id="181874"/>
    <lineage>
        <taxon>Eukaryota</taxon>
        <taxon>Fungi</taxon>
        <taxon>Dikarya</taxon>
        <taxon>Basidiomycota</taxon>
        <taxon>Agaricomycotina</taxon>
        <taxon>Agaricomycetes</taxon>
        <taxon>Agaricomycetidae</taxon>
        <taxon>Agaricales</taxon>
        <taxon>Agaricineae</taxon>
        <taxon>Galeropsidaceae</taxon>
        <taxon>Panaeolus</taxon>
    </lineage>
</organism>
<dbReference type="EMBL" id="NHTK01000196">
    <property type="protein sequence ID" value="PPR08007.1"/>
    <property type="molecule type" value="Genomic_DNA"/>
</dbReference>
<proteinExistence type="predicted"/>
<comment type="caution">
    <text evidence="1">The sequence shown here is derived from an EMBL/GenBank/DDBJ whole genome shotgun (WGS) entry which is preliminary data.</text>
</comment>
<dbReference type="Proteomes" id="UP000284842">
    <property type="component" value="Unassembled WGS sequence"/>
</dbReference>
<evidence type="ECO:0000313" key="1">
    <source>
        <dbReference type="EMBL" id="PPR08007.1"/>
    </source>
</evidence>
<reference evidence="1 2" key="1">
    <citation type="journal article" date="2018" name="Evol. Lett.">
        <title>Horizontal gene cluster transfer increased hallucinogenic mushroom diversity.</title>
        <authorList>
            <person name="Reynolds H.T."/>
            <person name="Vijayakumar V."/>
            <person name="Gluck-Thaler E."/>
            <person name="Korotkin H.B."/>
            <person name="Matheny P.B."/>
            <person name="Slot J.C."/>
        </authorList>
    </citation>
    <scope>NUCLEOTIDE SEQUENCE [LARGE SCALE GENOMIC DNA]</scope>
    <source>
        <strain evidence="1 2">2629</strain>
    </source>
</reference>
<name>A0A409YYB7_9AGAR</name>
<dbReference type="OrthoDB" id="5985073at2759"/>
<protein>
    <submittedName>
        <fullName evidence="1">Uncharacterized protein</fullName>
    </submittedName>
</protein>
<sequence>MGFNSVIFTFVPWESPPRSSQSIKVWLGYSRALLLSVLNAQILWTGLREEAITIALHLPDVSDMQSLNAIRQQILVFIYSRPINEGPIAVNQELEPLLISLSSSGCDNYMPYMDTILMPDGDCNFVCPGDSTELCGAGNRMVLYQNSAATPPSSSSCINWRGNWWNNILEAVPKTGGGSATRLYAIPTNPFTDPIYYTIISTCPAGCPYTDYYNFGLVDNVLNSYNSKPLVPNVGDSQSFIFQWPQTNPGYNGYCFKPNPNSPKGPFIGYPLLSASGNTDKWALCTNTTASNRLDIVYSPVANHAHYVKNNCVDVNIQVAPYA</sequence>